<proteinExistence type="predicted"/>
<gene>
    <name evidence="3" type="ORF">FB567DRAFT_553225</name>
</gene>
<evidence type="ECO:0000313" key="4">
    <source>
        <dbReference type="Proteomes" id="UP000813461"/>
    </source>
</evidence>
<feature type="signal peptide" evidence="2">
    <location>
        <begin position="1"/>
        <end position="22"/>
    </location>
</feature>
<dbReference type="Proteomes" id="UP000813461">
    <property type="component" value="Unassembled WGS sequence"/>
</dbReference>
<dbReference type="EMBL" id="JAGMVJ010000019">
    <property type="protein sequence ID" value="KAH7076279.1"/>
    <property type="molecule type" value="Genomic_DNA"/>
</dbReference>
<reference evidence="3" key="1">
    <citation type="journal article" date="2021" name="Nat. Commun.">
        <title>Genetic determinants of endophytism in the Arabidopsis root mycobiome.</title>
        <authorList>
            <person name="Mesny F."/>
            <person name="Miyauchi S."/>
            <person name="Thiergart T."/>
            <person name="Pickel B."/>
            <person name="Atanasova L."/>
            <person name="Karlsson M."/>
            <person name="Huettel B."/>
            <person name="Barry K.W."/>
            <person name="Haridas S."/>
            <person name="Chen C."/>
            <person name="Bauer D."/>
            <person name="Andreopoulos W."/>
            <person name="Pangilinan J."/>
            <person name="LaButti K."/>
            <person name="Riley R."/>
            <person name="Lipzen A."/>
            <person name="Clum A."/>
            <person name="Drula E."/>
            <person name="Henrissat B."/>
            <person name="Kohler A."/>
            <person name="Grigoriev I.V."/>
            <person name="Martin F.M."/>
            <person name="Hacquard S."/>
        </authorList>
    </citation>
    <scope>NUCLEOTIDE SEQUENCE</scope>
    <source>
        <strain evidence="3">MPI-SDFR-AT-0120</strain>
    </source>
</reference>
<name>A0A8K0VUY7_9PLEO</name>
<evidence type="ECO:0000313" key="3">
    <source>
        <dbReference type="EMBL" id="KAH7076279.1"/>
    </source>
</evidence>
<organism evidence="3 4">
    <name type="scientific">Paraphoma chrysanthemicola</name>
    <dbReference type="NCBI Taxonomy" id="798071"/>
    <lineage>
        <taxon>Eukaryota</taxon>
        <taxon>Fungi</taxon>
        <taxon>Dikarya</taxon>
        <taxon>Ascomycota</taxon>
        <taxon>Pezizomycotina</taxon>
        <taxon>Dothideomycetes</taxon>
        <taxon>Pleosporomycetidae</taxon>
        <taxon>Pleosporales</taxon>
        <taxon>Pleosporineae</taxon>
        <taxon>Phaeosphaeriaceae</taxon>
        <taxon>Paraphoma</taxon>
    </lineage>
</organism>
<feature type="compositionally biased region" description="Polar residues" evidence="1">
    <location>
        <begin position="47"/>
        <end position="58"/>
    </location>
</feature>
<accession>A0A8K0VUY7</accession>
<dbReference type="OrthoDB" id="3683299at2759"/>
<keyword evidence="4" id="KW-1185">Reference proteome</keyword>
<dbReference type="AlphaFoldDB" id="A0A8K0VUY7"/>
<feature type="region of interest" description="Disordered" evidence="1">
    <location>
        <begin position="72"/>
        <end position="107"/>
    </location>
</feature>
<keyword evidence="2" id="KW-0732">Signal</keyword>
<feature type="compositionally biased region" description="Low complexity" evidence="1">
    <location>
        <begin position="78"/>
        <end position="107"/>
    </location>
</feature>
<sequence>MRSSGVLLPLFLALGIAALADSKHRSDDVAAPTSIGGPGLGPGGNQRPESTHQSSSQLPSFTIDVSAASIPTDRKSFTPKATSTTQSTSSTTQPLPSSKTTTSASAPASTSAVPQLDLCWASKVCSAIIQDLESCLDKLMPVYINDPESVNEAKGKFQTCLCNEPYKNILDMYAHNTTSTILECYTCIRQADIDIDATNLPPAQFRQKTSDFCNSDQPNLFEELLALLYFTQYGRNPDEKGLVRPIVSTITNFFTAMPGMNRPTTTPTGTPTATDGQWWESSLTQSGLIPTQYLAQLPQNWPYTAYAIRRTAGPVTSWPLTHPITTSKTVAWVYHSVLGNPRPIYTPKAARSANGTFYDPALANWTHGFLYETVTTTAGGSTMAKMSSPARVTGNRFAPAVTQSGLVTMETLSKGLESKSSAGFEASSIDGTEKLVMMTQAALDGGRMPIGPGEVVREWSRLLDEIKSLESRLGG</sequence>
<feature type="region of interest" description="Disordered" evidence="1">
    <location>
        <begin position="27"/>
        <end position="58"/>
    </location>
</feature>
<comment type="caution">
    <text evidence="3">The sequence shown here is derived from an EMBL/GenBank/DDBJ whole genome shotgun (WGS) entry which is preliminary data.</text>
</comment>
<feature type="chain" id="PRO_5035466381" evidence="2">
    <location>
        <begin position="23"/>
        <end position="475"/>
    </location>
</feature>
<evidence type="ECO:0000256" key="1">
    <source>
        <dbReference type="SAM" id="MobiDB-lite"/>
    </source>
</evidence>
<protein>
    <submittedName>
        <fullName evidence="3">Uncharacterized protein</fullName>
    </submittedName>
</protein>
<evidence type="ECO:0000256" key="2">
    <source>
        <dbReference type="SAM" id="SignalP"/>
    </source>
</evidence>